<dbReference type="SUPFAM" id="SSF52058">
    <property type="entry name" value="L domain-like"/>
    <property type="match status" value="1"/>
</dbReference>
<dbReference type="KEGG" id="nta:107828830"/>
<keyword evidence="2" id="KW-0732">Signal</keyword>
<evidence type="ECO:0000256" key="2">
    <source>
        <dbReference type="ARBA" id="ARBA00022729"/>
    </source>
</evidence>
<evidence type="ECO:0000256" key="1">
    <source>
        <dbReference type="ARBA" id="ARBA00022614"/>
    </source>
</evidence>
<dbReference type="Pfam" id="PF24626">
    <property type="entry name" value="SH3_Tf2-1"/>
    <property type="match status" value="1"/>
</dbReference>
<evidence type="ECO:0008006" key="7">
    <source>
        <dbReference type="Google" id="ProtNLM"/>
    </source>
</evidence>
<dbReference type="PANTHER" id="PTHR47988">
    <property type="entry name" value="SOMATIC EMBRYOGENESIS RECEPTOR KINASE 1"/>
    <property type="match status" value="1"/>
</dbReference>
<dbReference type="PaxDb" id="4097-A0A1S4DE35"/>
<dbReference type="SMR" id="A0A1S4DE35"/>
<dbReference type="Pfam" id="PF08263">
    <property type="entry name" value="LRRNT_2"/>
    <property type="match status" value="1"/>
</dbReference>
<dbReference type="Gene3D" id="3.80.10.10">
    <property type="entry name" value="Ribonuclease Inhibitor"/>
    <property type="match status" value="1"/>
</dbReference>
<dbReference type="SUPFAM" id="SSF54160">
    <property type="entry name" value="Chromo domain-like"/>
    <property type="match status" value="1"/>
</dbReference>
<reference evidence="6" key="1">
    <citation type="submission" date="2025-08" db="UniProtKB">
        <authorList>
            <consortium name="RefSeq"/>
        </authorList>
    </citation>
    <scope>IDENTIFICATION</scope>
</reference>
<sequence length="262" mass="30503">MQGDSEGVEVNRSLTTRELKLQLLKFYLTRSQHRMVDKESKNRTDRQFHVRNWVYLKIQPYRQLYLSSRHFNKLSSKYYGPYQILERIGNVAYKLAYKLALSHQLPIHPTFHVSLLKIYYEVPTSINHPPVLDLSNPYCTYPAKILERRIVQKGNKAAVQFLTQWEHLPEDQATREDSNALKTGDALNSLKTNLADPISVLQRWDPTLVNPCTWFHVICNLENSVTRVDLGNANLSGQLVPQLGQLQKLQYFFLCNRVNPYS</sequence>
<organism evidence="6">
    <name type="scientific">Nicotiana tabacum</name>
    <name type="common">Common tobacco</name>
    <dbReference type="NCBI Taxonomy" id="4097"/>
    <lineage>
        <taxon>Eukaryota</taxon>
        <taxon>Viridiplantae</taxon>
        <taxon>Streptophyta</taxon>
        <taxon>Embryophyta</taxon>
        <taxon>Tracheophyta</taxon>
        <taxon>Spermatophyta</taxon>
        <taxon>Magnoliopsida</taxon>
        <taxon>eudicotyledons</taxon>
        <taxon>Gunneridae</taxon>
        <taxon>Pentapetalae</taxon>
        <taxon>asterids</taxon>
        <taxon>lamiids</taxon>
        <taxon>Solanales</taxon>
        <taxon>Solanaceae</taxon>
        <taxon>Nicotianoideae</taxon>
        <taxon>Nicotianeae</taxon>
        <taxon>Nicotiana</taxon>
    </lineage>
</organism>
<gene>
    <name evidence="6" type="primary">LOC107828830</name>
</gene>
<dbReference type="AlphaFoldDB" id="A0A1S4DE35"/>
<evidence type="ECO:0000259" key="4">
    <source>
        <dbReference type="Pfam" id="PF08263"/>
    </source>
</evidence>
<evidence type="ECO:0000259" key="5">
    <source>
        <dbReference type="Pfam" id="PF24626"/>
    </source>
</evidence>
<feature type="domain" description="Tf2-1-like SH3-like" evidence="5">
    <location>
        <begin position="52"/>
        <end position="119"/>
    </location>
</feature>
<keyword evidence="1" id="KW-0433">Leucine-rich repeat</keyword>
<dbReference type="OMA" id="KPCYEIS"/>
<evidence type="ECO:0000256" key="3">
    <source>
        <dbReference type="ARBA" id="ARBA00022737"/>
    </source>
</evidence>
<protein>
    <recommendedName>
        <fullName evidence="7">Leucine-rich repeat-containing N-terminal plant-type domain-containing protein</fullName>
    </recommendedName>
</protein>
<evidence type="ECO:0000313" key="6">
    <source>
        <dbReference type="RefSeq" id="XP_016511692.1"/>
    </source>
</evidence>
<proteinExistence type="predicted"/>
<dbReference type="RefSeq" id="XP_016511692.1">
    <property type="nucleotide sequence ID" value="XM_016656206.1"/>
</dbReference>
<dbReference type="InterPro" id="IPR032675">
    <property type="entry name" value="LRR_dom_sf"/>
</dbReference>
<dbReference type="InterPro" id="IPR016197">
    <property type="entry name" value="Chromo-like_dom_sf"/>
</dbReference>
<dbReference type="InterPro" id="IPR013210">
    <property type="entry name" value="LRR_N_plant-typ"/>
</dbReference>
<dbReference type="OrthoDB" id="1304599at2759"/>
<accession>A0A1S4DE35</accession>
<dbReference type="InterPro" id="IPR056924">
    <property type="entry name" value="SH3_Tf2-1"/>
</dbReference>
<keyword evidence="3" id="KW-0677">Repeat</keyword>
<name>A0A1S4DE35_TOBAC</name>
<feature type="domain" description="Leucine-rich repeat-containing N-terminal plant-type" evidence="4">
    <location>
        <begin position="184"/>
        <end position="220"/>
    </location>
</feature>